<keyword evidence="3" id="KW-1185">Reference proteome</keyword>
<comment type="caution">
    <text evidence="2">The sequence shown here is derived from an EMBL/GenBank/DDBJ whole genome shotgun (WGS) entry which is preliminary data.</text>
</comment>
<dbReference type="EMBL" id="JAQQCF010000041">
    <property type="protein sequence ID" value="MFM0641496.1"/>
    <property type="molecule type" value="Genomic_DNA"/>
</dbReference>
<proteinExistence type="predicted"/>
<evidence type="ECO:0000313" key="3">
    <source>
        <dbReference type="Proteomes" id="UP001629432"/>
    </source>
</evidence>
<organism evidence="2 3">
    <name type="scientific">Paraburkholderia metrosideri</name>
    <dbReference type="NCBI Taxonomy" id="580937"/>
    <lineage>
        <taxon>Bacteria</taxon>
        <taxon>Pseudomonadati</taxon>
        <taxon>Pseudomonadota</taxon>
        <taxon>Betaproteobacteria</taxon>
        <taxon>Burkholderiales</taxon>
        <taxon>Burkholderiaceae</taxon>
        <taxon>Paraburkholderia</taxon>
    </lineage>
</organism>
<name>A0ABW9E5U9_9BURK</name>
<reference evidence="2 3" key="1">
    <citation type="journal article" date="2024" name="Chem. Sci.">
        <title>Discovery of megapolipeptins by genome mining of a Burkholderiales bacteria collection.</title>
        <authorList>
            <person name="Paulo B.S."/>
            <person name="Recchia M.J.J."/>
            <person name="Lee S."/>
            <person name="Fergusson C.H."/>
            <person name="Romanowski S.B."/>
            <person name="Hernandez A."/>
            <person name="Krull N."/>
            <person name="Liu D.Y."/>
            <person name="Cavanagh H."/>
            <person name="Bos A."/>
            <person name="Gray C.A."/>
            <person name="Murphy B.T."/>
            <person name="Linington R.G."/>
            <person name="Eustaquio A.S."/>
        </authorList>
    </citation>
    <scope>NUCLEOTIDE SEQUENCE [LARGE SCALE GENOMIC DNA]</scope>
    <source>
        <strain evidence="2 3">RL17-338-BIC-A</strain>
    </source>
</reference>
<accession>A0ABW9E5U9</accession>
<protein>
    <submittedName>
        <fullName evidence="2">Uncharacterized protein</fullName>
    </submittedName>
</protein>
<feature type="compositionally biased region" description="Basic and acidic residues" evidence="1">
    <location>
        <begin position="27"/>
        <end position="37"/>
    </location>
</feature>
<evidence type="ECO:0000256" key="1">
    <source>
        <dbReference type="SAM" id="MobiDB-lite"/>
    </source>
</evidence>
<dbReference type="RefSeq" id="WP_408340090.1">
    <property type="nucleotide sequence ID" value="NZ_JAQQCF010000041.1"/>
</dbReference>
<evidence type="ECO:0000313" key="2">
    <source>
        <dbReference type="EMBL" id="MFM0641496.1"/>
    </source>
</evidence>
<feature type="compositionally biased region" description="Polar residues" evidence="1">
    <location>
        <begin position="49"/>
        <end position="58"/>
    </location>
</feature>
<gene>
    <name evidence="2" type="ORF">PQQ63_32870</name>
</gene>
<sequence length="147" mass="16438">MQLAFVDGAINPFKTSPVSGIATARRKSADQHSRRNGCEAQALPGGQFTGYQKMNGTNKPPPAQRGGRRPANLVDSQLEHLESMVQYVTRGDAVSVLVTLDHEYWEKRVRALEETHELIASQRKRIIKLLDQLGSETQMKLRRRTAA</sequence>
<feature type="region of interest" description="Disordered" evidence="1">
    <location>
        <begin position="25"/>
        <end position="72"/>
    </location>
</feature>
<dbReference type="Proteomes" id="UP001629432">
    <property type="component" value="Unassembled WGS sequence"/>
</dbReference>